<protein>
    <recommendedName>
        <fullName evidence="6">Hyaluronidase</fullName>
        <ecNumber evidence="6">3.2.1.35</ecNumber>
    </recommendedName>
</protein>
<dbReference type="GO" id="GO:0004415">
    <property type="term" value="F:hyalurononglucosaminidase activity"/>
    <property type="evidence" value="ECO:0007669"/>
    <property type="project" value="UniProtKB-UniRule"/>
</dbReference>
<evidence type="ECO:0000256" key="5">
    <source>
        <dbReference type="PROSITE-ProRule" id="PRU00076"/>
    </source>
</evidence>
<keyword evidence="4 6" id="KW-0326">Glycosidase</keyword>
<dbReference type="PRINTS" id="PR00846">
    <property type="entry name" value="GLHYDRLASE56"/>
</dbReference>
<dbReference type="GO" id="GO:0005975">
    <property type="term" value="P:carbohydrate metabolic process"/>
    <property type="evidence" value="ECO:0007669"/>
    <property type="project" value="InterPro"/>
</dbReference>
<evidence type="ECO:0000256" key="3">
    <source>
        <dbReference type="ARBA" id="ARBA00023157"/>
    </source>
</evidence>
<keyword evidence="5" id="KW-0245">EGF-like domain</keyword>
<dbReference type="AlphaFoldDB" id="A0AAE9E9H5"/>
<comment type="similarity">
    <text evidence="1 6">Belongs to the glycosyl hydrolase 56 family.</text>
</comment>
<dbReference type="InterPro" id="IPR018155">
    <property type="entry name" value="Hyaluronidase"/>
</dbReference>
<keyword evidence="3 5" id="KW-1015">Disulfide bond</keyword>
<evidence type="ECO:0000313" key="9">
    <source>
        <dbReference type="EMBL" id="UMM16600.1"/>
    </source>
</evidence>
<feature type="disulfide bond" evidence="5">
    <location>
        <begin position="394"/>
        <end position="403"/>
    </location>
</feature>
<keyword evidence="7" id="KW-0732">Signal</keyword>
<dbReference type="Proteomes" id="UP000829354">
    <property type="component" value="Chromosome II"/>
</dbReference>
<keyword evidence="10" id="KW-1185">Reference proteome</keyword>
<evidence type="ECO:0000256" key="6">
    <source>
        <dbReference type="RuleBase" id="RU610713"/>
    </source>
</evidence>
<dbReference type="InterPro" id="IPR017853">
    <property type="entry name" value="GH"/>
</dbReference>
<dbReference type="EC" id="3.2.1.35" evidence="6"/>
<sequence>MKTVKLKICIPILLKLIFLIENSNGAQYVGTSASQPNRTDVVWMVPSWPCVDNDSIDVQKFGILQNEDQEFVGGQEFAIFYEHSFGKVPYFKAQNVSDPQNGGLPQLGDLQAHLEQAEIDIKTTIPDENFSGIAVLDIEEFRPAWELSWGVFQVYKTESIRLTRQQYPYWSEKQIEWYAEKDYEKACQKFFIETIRLGKRLRPNAKWGYYLFPKCNGDVGQKQENECSTLFQKFNDNLIWLWAESTALFPSIYLYPTHKQAPDFNFINSGALITETKRIKMNYCPGCEIHVFTKIEYNPYNTPDEFYSKQNLASTIDLAIKMNVNSVVIWSTSQSIRSRCGLLQTYLDNTLGPYLQLTDRSMEKCRQERCEGRGECYLPRPKTNPALYNFACRCERPYFGKSCEYRGRRIGYSKSRPKPSQTRIPDVSAYFRPAAPSFSSISESNRYNAPNQYYNKGSNVGNGQKIELIK</sequence>
<organism evidence="9 10">
    <name type="scientific">Caenorhabditis briggsae</name>
    <dbReference type="NCBI Taxonomy" id="6238"/>
    <lineage>
        <taxon>Eukaryota</taxon>
        <taxon>Metazoa</taxon>
        <taxon>Ecdysozoa</taxon>
        <taxon>Nematoda</taxon>
        <taxon>Chromadorea</taxon>
        <taxon>Rhabditida</taxon>
        <taxon>Rhabditina</taxon>
        <taxon>Rhabditomorpha</taxon>
        <taxon>Rhabditoidea</taxon>
        <taxon>Rhabditidae</taxon>
        <taxon>Peloderinae</taxon>
        <taxon>Caenorhabditis</taxon>
    </lineage>
</organism>
<evidence type="ECO:0000256" key="1">
    <source>
        <dbReference type="ARBA" id="ARBA00008871"/>
    </source>
</evidence>
<proteinExistence type="inferred from homology"/>
<dbReference type="PROSITE" id="PS50026">
    <property type="entry name" value="EGF_3"/>
    <property type="match status" value="1"/>
</dbReference>
<dbReference type="Pfam" id="PF01630">
    <property type="entry name" value="Glyco_hydro_56"/>
    <property type="match status" value="1"/>
</dbReference>
<dbReference type="PROSITE" id="PS00022">
    <property type="entry name" value="EGF_1"/>
    <property type="match status" value="1"/>
</dbReference>
<dbReference type="FunFam" id="3.20.20.70:FF:000065">
    <property type="entry name" value="Hyaluronidase"/>
    <property type="match status" value="1"/>
</dbReference>
<reference evidence="9 10" key="1">
    <citation type="submission" date="2022-04" db="EMBL/GenBank/DDBJ databases">
        <title>Chromosome-level reference genomes for two strains of Caenorhabditis briggsae: an improved platform for comparative genomics.</title>
        <authorList>
            <person name="Stevens L."/>
            <person name="Andersen E."/>
        </authorList>
    </citation>
    <scope>NUCLEOTIDE SEQUENCE [LARGE SCALE GENOMIC DNA]</scope>
    <source>
        <strain evidence="9">VX34</strain>
        <tissue evidence="9">Whole-organism</tissue>
    </source>
</reference>
<dbReference type="PANTHER" id="PTHR11769:SF35">
    <property type="entry name" value="HYALURONIDASE"/>
    <property type="match status" value="1"/>
</dbReference>
<dbReference type="InterPro" id="IPR000742">
    <property type="entry name" value="EGF"/>
</dbReference>
<feature type="chain" id="PRO_5042142638" description="Hyaluronidase" evidence="7">
    <location>
        <begin position="26"/>
        <end position="470"/>
    </location>
</feature>
<evidence type="ECO:0000259" key="8">
    <source>
        <dbReference type="PROSITE" id="PS50026"/>
    </source>
</evidence>
<dbReference type="SUPFAM" id="SSF57196">
    <property type="entry name" value="EGF/Laminin"/>
    <property type="match status" value="1"/>
</dbReference>
<comment type="catalytic activity">
    <reaction evidence="6">
        <text>Random hydrolysis of (1-&gt;4)-linkages between N-acetyl-beta-D-glucosamine and D-glucuronate residues in hyaluronate.</text>
        <dbReference type="EC" id="3.2.1.35"/>
    </reaction>
</comment>
<feature type="signal peptide" evidence="7">
    <location>
        <begin position="1"/>
        <end position="25"/>
    </location>
</feature>
<gene>
    <name evidence="9" type="ORF">L5515_013543</name>
</gene>
<feature type="domain" description="EGF-like" evidence="8">
    <location>
        <begin position="361"/>
        <end position="404"/>
    </location>
</feature>
<name>A0AAE9E9H5_CAEBR</name>
<evidence type="ECO:0000256" key="7">
    <source>
        <dbReference type="SAM" id="SignalP"/>
    </source>
</evidence>
<evidence type="ECO:0000313" key="10">
    <source>
        <dbReference type="Proteomes" id="UP000829354"/>
    </source>
</evidence>
<dbReference type="EMBL" id="CP092621">
    <property type="protein sequence ID" value="UMM16600.1"/>
    <property type="molecule type" value="Genomic_DNA"/>
</dbReference>
<keyword evidence="2 6" id="KW-0378">Hydrolase</keyword>
<dbReference type="PANTHER" id="PTHR11769">
    <property type="entry name" value="HYALURONIDASE"/>
    <property type="match status" value="1"/>
</dbReference>
<accession>A0AAE9E9H5</accession>
<dbReference type="Gene3D" id="3.20.20.70">
    <property type="entry name" value="Aldolase class I"/>
    <property type="match status" value="1"/>
</dbReference>
<evidence type="ECO:0000256" key="2">
    <source>
        <dbReference type="ARBA" id="ARBA00022801"/>
    </source>
</evidence>
<evidence type="ECO:0000256" key="4">
    <source>
        <dbReference type="ARBA" id="ARBA00023295"/>
    </source>
</evidence>
<dbReference type="PROSITE" id="PS01186">
    <property type="entry name" value="EGF_2"/>
    <property type="match status" value="1"/>
</dbReference>
<dbReference type="SUPFAM" id="SSF51445">
    <property type="entry name" value="(Trans)glycosidases"/>
    <property type="match status" value="1"/>
</dbReference>
<comment type="caution">
    <text evidence="5">Lacks conserved residue(s) required for the propagation of feature annotation.</text>
</comment>
<dbReference type="InterPro" id="IPR013785">
    <property type="entry name" value="Aldolase_TIM"/>
</dbReference>